<sequence>MLENLQVQMKFCKGNRIVRVYLPQSYNPSDKIRYPVIYMHDGQNVFRDADAIGGVSLSLEDYLDKNKLNVIVVGIDQNPEERINEYCPWINGKYSEQVLGYKCSLGGKGDHYIDFIAKELKPLMDRKYKTIKENTSMAGISLGGLISIYAACKYPHIFRRVVAFSSAFWRNQEQIVEFIRECDLSLLQSIYLDWGDKEAEDEEVRRKFIVSNEEVARLLREKSLNVNSSVIVDGEHNYTSFRSRVPKIFSCI</sequence>
<dbReference type="PANTHER" id="PTHR48098:SF6">
    <property type="entry name" value="FERRI-BACILLIBACTIN ESTERASE BESA"/>
    <property type="match status" value="1"/>
</dbReference>
<organism evidence="1 2">
    <name type="scientific">Halobacillus mangrovi</name>
    <dbReference type="NCBI Taxonomy" id="402384"/>
    <lineage>
        <taxon>Bacteria</taxon>
        <taxon>Bacillati</taxon>
        <taxon>Bacillota</taxon>
        <taxon>Bacilli</taxon>
        <taxon>Bacillales</taxon>
        <taxon>Bacillaceae</taxon>
        <taxon>Halobacillus</taxon>
    </lineage>
</organism>
<dbReference type="Gene3D" id="3.40.50.1820">
    <property type="entry name" value="alpha/beta hydrolase"/>
    <property type="match status" value="1"/>
</dbReference>
<evidence type="ECO:0000313" key="1">
    <source>
        <dbReference type="EMBL" id="ARI77841.1"/>
    </source>
</evidence>
<dbReference type="AlphaFoldDB" id="A0A1W5ZX61"/>
<dbReference type="InterPro" id="IPR000801">
    <property type="entry name" value="Esterase-like"/>
</dbReference>
<keyword evidence="2" id="KW-1185">Reference proteome</keyword>
<protein>
    <submittedName>
        <fullName evidence="1">Esterase</fullName>
    </submittedName>
</protein>
<dbReference type="InterPro" id="IPR029058">
    <property type="entry name" value="AB_hydrolase_fold"/>
</dbReference>
<dbReference type="SUPFAM" id="SSF53474">
    <property type="entry name" value="alpha/beta-Hydrolases"/>
    <property type="match status" value="1"/>
</dbReference>
<gene>
    <name evidence="1" type="ORF">HM131_13715</name>
</gene>
<dbReference type="Proteomes" id="UP000192527">
    <property type="component" value="Chromosome"/>
</dbReference>
<dbReference type="STRING" id="402384.HM131_13715"/>
<dbReference type="KEGG" id="hmn:HM131_13715"/>
<dbReference type="Pfam" id="PF00756">
    <property type="entry name" value="Esterase"/>
    <property type="match status" value="1"/>
</dbReference>
<accession>A0A1W5ZX61</accession>
<name>A0A1W5ZX61_9BACI</name>
<dbReference type="OrthoDB" id="9784036at2"/>
<dbReference type="PANTHER" id="PTHR48098">
    <property type="entry name" value="ENTEROCHELIN ESTERASE-RELATED"/>
    <property type="match status" value="1"/>
</dbReference>
<proteinExistence type="predicted"/>
<dbReference type="InterPro" id="IPR050583">
    <property type="entry name" value="Mycobacterial_A85_antigen"/>
</dbReference>
<reference evidence="1 2" key="1">
    <citation type="submission" date="2017-04" db="EMBL/GenBank/DDBJ databases">
        <title>The whole genome sequencing and assembly of Halobacillus mangrovi strain.</title>
        <authorList>
            <person name="Lee S.-J."/>
            <person name="Park M.-K."/>
            <person name="Kim J.-Y."/>
            <person name="Lee Y.-J."/>
            <person name="Yi H."/>
            <person name="Bahn Y.-S."/>
            <person name="Kim J.F."/>
            <person name="Lee D.-W."/>
        </authorList>
    </citation>
    <scope>NUCLEOTIDE SEQUENCE [LARGE SCALE GENOMIC DNA]</scope>
    <source>
        <strain evidence="1 2">KTB 131</strain>
    </source>
</reference>
<evidence type="ECO:0000313" key="2">
    <source>
        <dbReference type="Proteomes" id="UP000192527"/>
    </source>
</evidence>
<dbReference type="EMBL" id="CP020772">
    <property type="protein sequence ID" value="ARI77841.1"/>
    <property type="molecule type" value="Genomic_DNA"/>
</dbReference>
<dbReference type="RefSeq" id="WP_085030302.1">
    <property type="nucleotide sequence ID" value="NZ_CP020772.1"/>
</dbReference>